<reference evidence="4 5" key="2">
    <citation type="submission" date="2019-01" db="EMBL/GenBank/DDBJ databases">
        <title>Tautonia sociabilis, a novel thermotolerant planctomycete of Isosphaeraceae family, isolated from a 4000 m deep subterranean habitat.</title>
        <authorList>
            <person name="Kovaleva O.L."/>
            <person name="Elcheninov A.G."/>
            <person name="Van Heerden E."/>
            <person name="Toshchakov S.V."/>
            <person name="Novikov A."/>
            <person name="Bonch-Osmolovskaya E.A."/>
            <person name="Kublanov I.V."/>
        </authorList>
    </citation>
    <scope>NUCLEOTIDE SEQUENCE [LARGE SCALE GENOMIC DNA]</scope>
    <source>
        <strain evidence="4 5">GM2012</strain>
    </source>
</reference>
<evidence type="ECO:0000259" key="3">
    <source>
        <dbReference type="Pfam" id="PF13439"/>
    </source>
</evidence>
<keyword evidence="2 4" id="KW-0808">Transferase</keyword>
<evidence type="ECO:0000256" key="1">
    <source>
        <dbReference type="ARBA" id="ARBA00022676"/>
    </source>
</evidence>
<organism evidence="4 5">
    <name type="scientific">Tautonia sociabilis</name>
    <dbReference type="NCBI Taxonomy" id="2080755"/>
    <lineage>
        <taxon>Bacteria</taxon>
        <taxon>Pseudomonadati</taxon>
        <taxon>Planctomycetota</taxon>
        <taxon>Planctomycetia</taxon>
        <taxon>Isosphaerales</taxon>
        <taxon>Isosphaeraceae</taxon>
        <taxon>Tautonia</taxon>
    </lineage>
</organism>
<keyword evidence="1" id="KW-0328">Glycosyltransferase</keyword>
<dbReference type="AlphaFoldDB" id="A0A432MDU8"/>
<proteinExistence type="predicted"/>
<evidence type="ECO:0000256" key="2">
    <source>
        <dbReference type="ARBA" id="ARBA00022679"/>
    </source>
</evidence>
<dbReference type="Pfam" id="PF13439">
    <property type="entry name" value="Glyco_transf_4"/>
    <property type="match status" value="1"/>
</dbReference>
<reference evidence="4 5" key="1">
    <citation type="submission" date="2018-12" db="EMBL/GenBank/DDBJ databases">
        <authorList>
            <person name="Toschakov S.V."/>
        </authorList>
    </citation>
    <scope>NUCLEOTIDE SEQUENCE [LARGE SCALE GENOMIC DNA]</scope>
    <source>
        <strain evidence="4 5">GM2012</strain>
    </source>
</reference>
<dbReference type="Pfam" id="PF13692">
    <property type="entry name" value="Glyco_trans_1_4"/>
    <property type="match status" value="1"/>
</dbReference>
<evidence type="ECO:0000313" key="5">
    <source>
        <dbReference type="Proteomes" id="UP000280296"/>
    </source>
</evidence>
<name>A0A432MDU8_9BACT</name>
<dbReference type="GO" id="GO:0016757">
    <property type="term" value="F:glycosyltransferase activity"/>
    <property type="evidence" value="ECO:0007669"/>
    <property type="project" value="UniProtKB-KW"/>
</dbReference>
<dbReference type="PANTHER" id="PTHR12526:SF510">
    <property type="entry name" value="D-INOSITOL 3-PHOSPHATE GLYCOSYLTRANSFERASE"/>
    <property type="match status" value="1"/>
</dbReference>
<dbReference type="PANTHER" id="PTHR12526">
    <property type="entry name" value="GLYCOSYLTRANSFERASE"/>
    <property type="match status" value="1"/>
</dbReference>
<dbReference type="SUPFAM" id="SSF53756">
    <property type="entry name" value="UDP-Glycosyltransferase/glycogen phosphorylase"/>
    <property type="match status" value="1"/>
</dbReference>
<dbReference type="Proteomes" id="UP000280296">
    <property type="component" value="Unassembled WGS sequence"/>
</dbReference>
<comment type="caution">
    <text evidence="4">The sequence shown here is derived from an EMBL/GenBank/DDBJ whole genome shotgun (WGS) entry which is preliminary data.</text>
</comment>
<dbReference type="EMBL" id="RYZH01000064">
    <property type="protein sequence ID" value="RUL83113.1"/>
    <property type="molecule type" value="Genomic_DNA"/>
</dbReference>
<feature type="domain" description="Glycosyltransferase subfamily 4-like N-terminal" evidence="3">
    <location>
        <begin position="29"/>
        <end position="183"/>
    </location>
</feature>
<accession>A0A432MDU8</accession>
<protein>
    <submittedName>
        <fullName evidence="4">Glycosyltransferase</fullName>
    </submittedName>
</protein>
<dbReference type="Gene3D" id="3.40.50.2000">
    <property type="entry name" value="Glycogen Phosphorylase B"/>
    <property type="match status" value="2"/>
</dbReference>
<keyword evidence="5" id="KW-1185">Reference proteome</keyword>
<dbReference type="OrthoDB" id="9804196at2"/>
<gene>
    <name evidence="4" type="ORF">TsocGM_22730</name>
</gene>
<sequence length="403" mass="42831">MARRLATAPRRPWPGRPVPVALVITELDVGGAERALVSLATGLDRSRWEPSVVALGPEGPMAQPMREQGIRVDCLGVDPRRPVRAVLRLAEVLRELRPELVQGFLFHANIASRLAAPMAGAPWVLGGIRVAERRKGWHLAVDRATTRLAAGSVCVSEGVRRFTERVGRIDPRRLVVIPNGIDPGPIDASSIVDRSAIGVPADATLALFVGRLGEQKGVPTLLEAASRVVEARPDWHLAIVGDGPERDRLAGSGASARIPDGRLHWLGRRDDVPGLLKASDLLVLPSRWEGMPNVVLEAMAARRAVVATAVEGTEDLVEPGRTGWLVPPGDPAALASALIEAAADRGRLAAFGEAGRARVERRFSQGAVVRAYEALWAGVLGLEWRSGSAAEDREAGGSGAAGR</sequence>
<dbReference type="InterPro" id="IPR028098">
    <property type="entry name" value="Glyco_trans_4-like_N"/>
</dbReference>
<evidence type="ECO:0000313" key="4">
    <source>
        <dbReference type="EMBL" id="RUL83113.1"/>
    </source>
</evidence>